<reference evidence="2 3" key="1">
    <citation type="submission" date="2019-02" db="EMBL/GenBank/DDBJ databases">
        <title>Deep-cultivation of Planctomycetes and their phenomic and genomic characterization uncovers novel biology.</title>
        <authorList>
            <person name="Wiegand S."/>
            <person name="Jogler M."/>
            <person name="Boedeker C."/>
            <person name="Pinto D."/>
            <person name="Vollmers J."/>
            <person name="Rivas-Marin E."/>
            <person name="Kohn T."/>
            <person name="Peeters S.H."/>
            <person name="Heuer A."/>
            <person name="Rast P."/>
            <person name="Oberbeckmann S."/>
            <person name="Bunk B."/>
            <person name="Jeske O."/>
            <person name="Meyerdierks A."/>
            <person name="Storesund J.E."/>
            <person name="Kallscheuer N."/>
            <person name="Luecker S."/>
            <person name="Lage O.M."/>
            <person name="Pohl T."/>
            <person name="Merkel B.J."/>
            <person name="Hornburger P."/>
            <person name="Mueller R.-W."/>
            <person name="Bruemmer F."/>
            <person name="Labrenz M."/>
            <person name="Spormann A.M."/>
            <person name="Op den Camp H."/>
            <person name="Overmann J."/>
            <person name="Amann R."/>
            <person name="Jetten M.S.M."/>
            <person name="Mascher T."/>
            <person name="Medema M.H."/>
            <person name="Devos D.P."/>
            <person name="Kaster A.-K."/>
            <person name="Ovreas L."/>
            <person name="Rohde M."/>
            <person name="Galperin M.Y."/>
            <person name="Jogler C."/>
        </authorList>
    </citation>
    <scope>NUCLEOTIDE SEQUENCE [LARGE SCALE GENOMIC DNA]</scope>
    <source>
        <strain evidence="2 3">Pla133</strain>
    </source>
</reference>
<protein>
    <submittedName>
        <fullName evidence="2">Uncharacterized protein</fullName>
    </submittedName>
</protein>
<name>A0A518BL40_9BACT</name>
<dbReference type="RefSeq" id="WP_145066058.1">
    <property type="nucleotide sequence ID" value="NZ_CP036287.1"/>
</dbReference>
<dbReference type="KEGG" id="pbap:Pla133_27790"/>
<feature type="coiled-coil region" evidence="1">
    <location>
        <begin position="73"/>
        <end position="107"/>
    </location>
</feature>
<evidence type="ECO:0000313" key="2">
    <source>
        <dbReference type="EMBL" id="QDU67691.1"/>
    </source>
</evidence>
<keyword evidence="1" id="KW-0175">Coiled coil</keyword>
<dbReference type="Proteomes" id="UP000316921">
    <property type="component" value="Chromosome"/>
</dbReference>
<organism evidence="2 3">
    <name type="scientific">Engelhardtia mirabilis</name>
    <dbReference type="NCBI Taxonomy" id="2528011"/>
    <lineage>
        <taxon>Bacteria</taxon>
        <taxon>Pseudomonadati</taxon>
        <taxon>Planctomycetota</taxon>
        <taxon>Planctomycetia</taxon>
        <taxon>Planctomycetia incertae sedis</taxon>
        <taxon>Engelhardtia</taxon>
    </lineage>
</organism>
<dbReference type="AlphaFoldDB" id="A0A518BL40"/>
<sequence length="124" mass="13477">MGNDDLIERARAALDGVTDGPWTLNDRALAPVHWPEGCTHLSDVAFAHLNVEHEDRETCVNALVFAAQARTLVPALADALKASNARVAELEQQQVEVYADMERARNILTKTLDAMNAAEALDGN</sequence>
<gene>
    <name evidence="2" type="ORF">Pla133_27790</name>
</gene>
<proteinExistence type="predicted"/>
<evidence type="ECO:0000256" key="1">
    <source>
        <dbReference type="SAM" id="Coils"/>
    </source>
</evidence>
<dbReference type="EMBL" id="CP036287">
    <property type="protein sequence ID" value="QDU67691.1"/>
    <property type="molecule type" value="Genomic_DNA"/>
</dbReference>
<accession>A0A518BL40</accession>
<keyword evidence="3" id="KW-1185">Reference proteome</keyword>
<evidence type="ECO:0000313" key="3">
    <source>
        <dbReference type="Proteomes" id="UP000316921"/>
    </source>
</evidence>